<evidence type="ECO:0000313" key="4">
    <source>
        <dbReference type="Proteomes" id="UP000662783"/>
    </source>
</evidence>
<organism evidence="3 4">
    <name type="scientific">Fulvivirga lutea</name>
    <dbReference type="NCBI Taxonomy" id="2810512"/>
    <lineage>
        <taxon>Bacteria</taxon>
        <taxon>Pseudomonadati</taxon>
        <taxon>Bacteroidota</taxon>
        <taxon>Cytophagia</taxon>
        <taxon>Cytophagales</taxon>
        <taxon>Fulvivirgaceae</taxon>
        <taxon>Fulvivirga</taxon>
    </lineage>
</organism>
<gene>
    <name evidence="3" type="ORF">JR347_09135</name>
</gene>
<keyword evidence="4" id="KW-1185">Reference proteome</keyword>
<dbReference type="Pfam" id="PF03795">
    <property type="entry name" value="YCII"/>
    <property type="match status" value="1"/>
</dbReference>
<dbReference type="Gene3D" id="3.30.70.1060">
    <property type="entry name" value="Dimeric alpha+beta barrel"/>
    <property type="match status" value="1"/>
</dbReference>
<evidence type="ECO:0000259" key="2">
    <source>
        <dbReference type="Pfam" id="PF03795"/>
    </source>
</evidence>
<protein>
    <recommendedName>
        <fullName evidence="2">YCII-related domain-containing protein</fullName>
    </recommendedName>
</protein>
<name>A0A974WK18_9BACT</name>
<accession>A0A974WK18</accession>
<evidence type="ECO:0000256" key="1">
    <source>
        <dbReference type="ARBA" id="ARBA00007689"/>
    </source>
</evidence>
<dbReference type="SUPFAM" id="SSF54909">
    <property type="entry name" value="Dimeric alpha+beta barrel"/>
    <property type="match status" value="1"/>
</dbReference>
<feature type="domain" description="YCII-related" evidence="2">
    <location>
        <begin position="4"/>
        <end position="113"/>
    </location>
</feature>
<dbReference type="AlphaFoldDB" id="A0A974WK18"/>
<dbReference type="InterPro" id="IPR011008">
    <property type="entry name" value="Dimeric_a/b-barrel"/>
</dbReference>
<reference evidence="3" key="1">
    <citation type="submission" date="2021-02" db="EMBL/GenBank/DDBJ databases">
        <title>Fulvivirga sp. S481 isolated from sea water.</title>
        <authorList>
            <person name="Bae S.S."/>
            <person name="Baek K."/>
        </authorList>
    </citation>
    <scope>NUCLEOTIDE SEQUENCE</scope>
    <source>
        <strain evidence="3">S481</strain>
    </source>
</reference>
<sequence length="117" mass="13092">MKEYLMLIRNNAENENEMSAEEMQKSIEAHTNWVAQLMEKGHFKGGNPLMPHGKCIKGSSAIVTDGPFIELKESISGYYFLLANSLEEATEISKGCPSLKMDEATLEVREVIDVEKP</sequence>
<proteinExistence type="inferred from homology"/>
<dbReference type="EMBL" id="CP070608">
    <property type="protein sequence ID" value="QSE99233.1"/>
    <property type="molecule type" value="Genomic_DNA"/>
</dbReference>
<dbReference type="PANTHER" id="PTHR35174">
    <property type="entry name" value="BLL7171 PROTEIN-RELATED"/>
    <property type="match status" value="1"/>
</dbReference>
<dbReference type="RefSeq" id="WP_205723744.1">
    <property type="nucleotide sequence ID" value="NZ_CP070608.1"/>
</dbReference>
<comment type="similarity">
    <text evidence="1">Belongs to the YciI family.</text>
</comment>
<dbReference type="KEGG" id="fuv:JR347_09135"/>
<dbReference type="Proteomes" id="UP000662783">
    <property type="component" value="Chromosome"/>
</dbReference>
<evidence type="ECO:0000313" key="3">
    <source>
        <dbReference type="EMBL" id="QSE99233.1"/>
    </source>
</evidence>
<dbReference type="InterPro" id="IPR005545">
    <property type="entry name" value="YCII"/>
</dbReference>